<evidence type="ECO:0000313" key="2">
    <source>
        <dbReference type="Proteomes" id="UP000323505"/>
    </source>
</evidence>
<keyword evidence="2" id="KW-1185">Reference proteome</keyword>
<dbReference type="Proteomes" id="UP000323505">
    <property type="component" value="Unassembled WGS sequence"/>
</dbReference>
<comment type="caution">
    <text evidence="1">The sequence shown here is derived from an EMBL/GenBank/DDBJ whole genome shotgun (WGS) entry which is preliminary data.</text>
</comment>
<gene>
    <name evidence="1" type="ORF">FXF68_37190</name>
</gene>
<evidence type="ECO:0000313" key="1">
    <source>
        <dbReference type="EMBL" id="TYK43775.1"/>
    </source>
</evidence>
<proteinExistence type="predicted"/>
<accession>A0A5D3F8T3</accession>
<dbReference type="EMBL" id="VSRQ01000010">
    <property type="protein sequence ID" value="TYK43775.1"/>
    <property type="molecule type" value="Genomic_DNA"/>
</dbReference>
<dbReference type="RefSeq" id="WP_148767512.1">
    <property type="nucleotide sequence ID" value="NZ_VSRQ01000010.1"/>
</dbReference>
<reference evidence="1 2" key="1">
    <citation type="submission" date="2019-08" db="EMBL/GenBank/DDBJ databases">
        <title>Actinomadura sp. nov. CYP1-5 isolated from mountain soil.</title>
        <authorList>
            <person name="Songsumanus A."/>
            <person name="Kuncharoen N."/>
            <person name="Kudo T."/>
            <person name="Yuki M."/>
            <person name="Igarashi Y."/>
            <person name="Tanasupawat S."/>
        </authorList>
    </citation>
    <scope>NUCLEOTIDE SEQUENCE [LARGE SCALE GENOMIC DNA]</scope>
    <source>
        <strain evidence="1 2">CYP1-5</strain>
    </source>
</reference>
<protein>
    <submittedName>
        <fullName evidence="1">Uncharacterized protein</fullName>
    </submittedName>
</protein>
<organism evidence="1 2">
    <name type="scientific">Actinomadura decatromicini</name>
    <dbReference type="NCBI Taxonomy" id="2604572"/>
    <lineage>
        <taxon>Bacteria</taxon>
        <taxon>Bacillati</taxon>
        <taxon>Actinomycetota</taxon>
        <taxon>Actinomycetes</taxon>
        <taxon>Streptosporangiales</taxon>
        <taxon>Thermomonosporaceae</taxon>
        <taxon>Actinomadura</taxon>
    </lineage>
</organism>
<dbReference type="AlphaFoldDB" id="A0A5D3F8T3"/>
<name>A0A5D3F8T3_9ACTN</name>
<sequence length="123" mass="13246">MSSYYQIFIRAPGAGEREVAAVAAAAGCPLEPTGEGDDGVAFAGRVGSTKVQVELSHDFDDDYGIAFSSYPMVVTVIDLERDKAREEACVRSIFHRLAEGGEYSMVLVFDLSVPIDRFDTASS</sequence>